<evidence type="ECO:0000256" key="1">
    <source>
        <dbReference type="ARBA" id="ARBA00022729"/>
    </source>
</evidence>
<organism evidence="4 5">
    <name type="scientific">Crotalaria pallida</name>
    <name type="common">Smooth rattlebox</name>
    <name type="synonym">Crotalaria striata</name>
    <dbReference type="NCBI Taxonomy" id="3830"/>
    <lineage>
        <taxon>Eukaryota</taxon>
        <taxon>Viridiplantae</taxon>
        <taxon>Streptophyta</taxon>
        <taxon>Embryophyta</taxon>
        <taxon>Tracheophyta</taxon>
        <taxon>Spermatophyta</taxon>
        <taxon>Magnoliopsida</taxon>
        <taxon>eudicotyledons</taxon>
        <taxon>Gunneridae</taxon>
        <taxon>Pentapetalae</taxon>
        <taxon>rosids</taxon>
        <taxon>fabids</taxon>
        <taxon>Fabales</taxon>
        <taxon>Fabaceae</taxon>
        <taxon>Papilionoideae</taxon>
        <taxon>50 kb inversion clade</taxon>
        <taxon>genistoids sensu lato</taxon>
        <taxon>core genistoids</taxon>
        <taxon>Crotalarieae</taxon>
        <taxon>Crotalaria</taxon>
    </lineage>
</organism>
<gene>
    <name evidence="4" type="ORF">RIF29_12883</name>
</gene>
<reference evidence="4 5" key="1">
    <citation type="submission" date="2024-01" db="EMBL/GenBank/DDBJ databases">
        <title>The genomes of 5 underutilized Papilionoideae crops provide insights into root nodulation and disease resistanc.</title>
        <authorList>
            <person name="Yuan L."/>
        </authorList>
    </citation>
    <scope>NUCLEOTIDE SEQUENCE [LARGE SCALE GENOMIC DNA]</scope>
    <source>
        <strain evidence="4">ZHUSHIDOU_FW_LH</strain>
        <tissue evidence="4">Leaf</tissue>
    </source>
</reference>
<dbReference type="Gene3D" id="2.60.40.10">
    <property type="entry name" value="Immunoglobulins"/>
    <property type="match status" value="1"/>
</dbReference>
<feature type="domain" description="Glyoxal oxidase N-terminal" evidence="2">
    <location>
        <begin position="1"/>
        <end position="394"/>
    </location>
</feature>
<dbReference type="PANTHER" id="PTHR32208">
    <property type="entry name" value="SECRETED PROTEIN-RELATED"/>
    <property type="match status" value="1"/>
</dbReference>
<dbReference type="CDD" id="cd02851">
    <property type="entry name" value="E_set_GO_C"/>
    <property type="match status" value="1"/>
</dbReference>
<comment type="caution">
    <text evidence="4">The sequence shown here is derived from an EMBL/GenBank/DDBJ whole genome shotgun (WGS) entry which is preliminary data.</text>
</comment>
<keyword evidence="1" id="KW-0732">Signal</keyword>
<evidence type="ECO:0000259" key="3">
    <source>
        <dbReference type="Pfam" id="PF09118"/>
    </source>
</evidence>
<sequence length="508" mass="56788">MHMQLLHTDRVVMYDRTDFGISNLTLPAGECRNYTINNGNLKDCTAHSLEYDVATNTFRALFLQSDVWCSSGSAFADGTLVQTGGFNQGERRVRTFTPCSNSACNWNEIDGALNVKRWYATNHILPDGRQIIIGGTQQFNYEFYPKSASDGKTYYLPFLEQTNDQNDETNAENNLYPFVLLNVDGNLFIFANNRSILFNYQKGTVVRTYPTMPDGHPRCYPSTGSAVLLPLRNLESPNVEAEVLICGGAARGASEQIWKGEFWQALDSCGRIKITDPNATWAMEKMPYGRVMNDMVMLPNGNVLIINGANLGVAGWDRAVNPVFEPFLYKPSKASGSRFEVQNPTSIARMYHSSTVLLRDGRVLVGGSNPHEYYNFTDVFYPTEMSLEAYSPYYLDPQFATLRPKILEPSSQTNLTYGQNFGMTIQVNGTLAQDSLSVTMLAPPFNTHSFSMNQRLLVLTRSNVTGNLTNYEFNVTAPGSKVLAPAGFYILFAVHQDIPSEGVWIRMQ</sequence>
<dbReference type="Gene3D" id="2.130.10.80">
    <property type="entry name" value="Galactose oxidase/kelch, beta-propeller"/>
    <property type="match status" value="1"/>
</dbReference>
<proteinExistence type="predicted"/>
<dbReference type="InterPro" id="IPR011043">
    <property type="entry name" value="Gal_Oxase/kelch_b-propeller"/>
</dbReference>
<dbReference type="AlphaFoldDB" id="A0AAN9P1E7"/>
<protein>
    <recommendedName>
        <fullName evidence="6">Galactose oxidase</fullName>
    </recommendedName>
</protein>
<dbReference type="PANTHER" id="PTHR32208:SF62">
    <property type="entry name" value="OXIDASE, PUTATIVE, EXPRESSED-RELATED"/>
    <property type="match status" value="1"/>
</dbReference>
<dbReference type="InterPro" id="IPR014756">
    <property type="entry name" value="Ig_E-set"/>
</dbReference>
<dbReference type="InterPro" id="IPR015202">
    <property type="entry name" value="GO-like_E_set"/>
</dbReference>
<accession>A0AAN9P1E7</accession>
<evidence type="ECO:0000313" key="4">
    <source>
        <dbReference type="EMBL" id="KAK7283398.1"/>
    </source>
</evidence>
<dbReference type="InterPro" id="IPR013783">
    <property type="entry name" value="Ig-like_fold"/>
</dbReference>
<name>A0AAN9P1E7_CROPI</name>
<evidence type="ECO:0000259" key="2">
    <source>
        <dbReference type="Pfam" id="PF07250"/>
    </source>
</evidence>
<dbReference type="InterPro" id="IPR037293">
    <property type="entry name" value="Gal_Oxidase_central_sf"/>
</dbReference>
<feature type="domain" description="Galactose oxidase-like Early set" evidence="3">
    <location>
        <begin position="403"/>
        <end position="507"/>
    </location>
</feature>
<dbReference type="SUPFAM" id="SSF50965">
    <property type="entry name" value="Galactose oxidase, central domain"/>
    <property type="match status" value="1"/>
</dbReference>
<dbReference type="EMBL" id="JAYWIO010000002">
    <property type="protein sequence ID" value="KAK7283398.1"/>
    <property type="molecule type" value="Genomic_DNA"/>
</dbReference>
<keyword evidence="5" id="KW-1185">Reference proteome</keyword>
<dbReference type="Proteomes" id="UP001372338">
    <property type="component" value="Unassembled WGS sequence"/>
</dbReference>
<dbReference type="Pfam" id="PF09118">
    <property type="entry name" value="GO-like_E_set"/>
    <property type="match status" value="1"/>
</dbReference>
<dbReference type="SUPFAM" id="SSF81296">
    <property type="entry name" value="E set domains"/>
    <property type="match status" value="1"/>
</dbReference>
<dbReference type="InterPro" id="IPR009880">
    <property type="entry name" value="Glyoxal_oxidase_N"/>
</dbReference>
<evidence type="ECO:0008006" key="6">
    <source>
        <dbReference type="Google" id="ProtNLM"/>
    </source>
</evidence>
<dbReference type="Pfam" id="PF07250">
    <property type="entry name" value="Glyoxal_oxid_N"/>
    <property type="match status" value="1"/>
</dbReference>
<evidence type="ECO:0000313" key="5">
    <source>
        <dbReference type="Proteomes" id="UP001372338"/>
    </source>
</evidence>